<name>A0A5P2HB28_9BURK</name>
<dbReference type="AlphaFoldDB" id="A0A5P2HB28"/>
<gene>
    <name evidence="3" type="ORF">FOB72_21430</name>
</gene>
<dbReference type="InterPro" id="IPR042100">
    <property type="entry name" value="Bug_dom1"/>
</dbReference>
<feature type="signal peptide" evidence="2">
    <location>
        <begin position="1"/>
        <end position="21"/>
    </location>
</feature>
<dbReference type="Proteomes" id="UP000322822">
    <property type="component" value="Chromosome 2"/>
</dbReference>
<dbReference type="SUPFAM" id="SSF53850">
    <property type="entry name" value="Periplasmic binding protein-like II"/>
    <property type="match status" value="1"/>
</dbReference>
<dbReference type="InterPro" id="IPR005064">
    <property type="entry name" value="BUG"/>
</dbReference>
<evidence type="ECO:0000256" key="2">
    <source>
        <dbReference type="SAM" id="SignalP"/>
    </source>
</evidence>
<dbReference type="PANTHER" id="PTHR42928:SF5">
    <property type="entry name" value="BLR1237 PROTEIN"/>
    <property type="match status" value="1"/>
</dbReference>
<comment type="similarity">
    <text evidence="1">Belongs to the UPF0065 (bug) family.</text>
</comment>
<dbReference type="Gene3D" id="3.40.190.10">
    <property type="entry name" value="Periplasmic binding protein-like II"/>
    <property type="match status" value="1"/>
</dbReference>
<dbReference type="RefSeq" id="WP_150374724.1">
    <property type="nucleotide sequence ID" value="NZ_CP044067.1"/>
</dbReference>
<keyword evidence="2" id="KW-0732">Signal</keyword>
<accession>A0A5P2HB28</accession>
<proteinExistence type="inferred from homology"/>
<dbReference type="Pfam" id="PF03401">
    <property type="entry name" value="TctC"/>
    <property type="match status" value="1"/>
</dbReference>
<dbReference type="PANTHER" id="PTHR42928">
    <property type="entry name" value="TRICARBOXYLATE-BINDING PROTEIN"/>
    <property type="match status" value="1"/>
</dbReference>
<evidence type="ECO:0000313" key="4">
    <source>
        <dbReference type="Proteomes" id="UP000322822"/>
    </source>
</evidence>
<organism evidence="3 4">
    <name type="scientific">Cupriavidus pauculus</name>
    <dbReference type="NCBI Taxonomy" id="82633"/>
    <lineage>
        <taxon>Bacteria</taxon>
        <taxon>Pseudomonadati</taxon>
        <taxon>Pseudomonadota</taxon>
        <taxon>Betaproteobacteria</taxon>
        <taxon>Burkholderiales</taxon>
        <taxon>Burkholderiaceae</taxon>
        <taxon>Cupriavidus</taxon>
    </lineage>
</organism>
<dbReference type="OrthoDB" id="8678477at2"/>
<dbReference type="EMBL" id="CP044067">
    <property type="protein sequence ID" value="QET04663.1"/>
    <property type="molecule type" value="Genomic_DNA"/>
</dbReference>
<feature type="chain" id="PRO_5024793183" evidence="2">
    <location>
        <begin position="22"/>
        <end position="319"/>
    </location>
</feature>
<reference evidence="3 4" key="1">
    <citation type="submission" date="2019-09" db="EMBL/GenBank/DDBJ databases">
        <title>FDA dAtabase for Regulatory Grade micrObial Sequences (FDA-ARGOS): Supporting development and validation of Infectious Disease Dx tests.</title>
        <authorList>
            <person name="Sciortino C."/>
            <person name="Tallon L."/>
            <person name="Sadzewicz L."/>
            <person name="Vavikolanu K."/>
            <person name="Mehta A."/>
            <person name="Aluvathingal J."/>
            <person name="Nadendla S."/>
            <person name="Nandy P."/>
            <person name="Geyer C."/>
            <person name="Yan Y."/>
            <person name="Sichtig H."/>
        </authorList>
    </citation>
    <scope>NUCLEOTIDE SEQUENCE [LARGE SCALE GENOMIC DNA]</scope>
    <source>
        <strain evidence="3 4">FDAARGOS_664</strain>
    </source>
</reference>
<protein>
    <submittedName>
        <fullName evidence="3">Tripartite tricarboxylate transporter substrate binding protein</fullName>
    </submittedName>
</protein>
<dbReference type="Gene3D" id="3.40.190.150">
    <property type="entry name" value="Bordetella uptake gene, domain 1"/>
    <property type="match status" value="1"/>
</dbReference>
<dbReference type="CDD" id="cd07012">
    <property type="entry name" value="PBP2_Bug_TTT"/>
    <property type="match status" value="1"/>
</dbReference>
<evidence type="ECO:0000313" key="3">
    <source>
        <dbReference type="EMBL" id="QET04663.1"/>
    </source>
</evidence>
<dbReference type="PIRSF" id="PIRSF017082">
    <property type="entry name" value="YflP"/>
    <property type="match status" value="1"/>
</dbReference>
<evidence type="ECO:0000256" key="1">
    <source>
        <dbReference type="ARBA" id="ARBA00006987"/>
    </source>
</evidence>
<sequence length="319" mass="33400">MRYLLAAIAVAGITVFNPSFAETYPTRPVTVVAPVPAGGTGDTIARLIAAKLGERMHQSFIVDNRPGANTTIGAAYVGKAKADGYTLLVTGAPTFTINPLIYPNPRYSAESFDYLGIVAAMPMVMVTYAGSPLKNVGDVIAAARKAPGNVPYGSFGNGSMPHVIAESFAARTGTSLLHVPFQGSAPSLTSLMGKQTTLAIDSVVAAAPFIQSGALVPIAVASRSRSPLLPQVPTFIEQGLPDFVFDNWVGIVAPKGLPADVAARLGSELKAMVHDAEVEKKLGAMGFSVTWQDGAAFQRRASAEMAQNAPVVEKMKLRQ</sequence>